<proteinExistence type="predicted"/>
<sequence>MQVTRTTTPHTFYSSPPSTPQQPQPHRRFGMHGENSSMDVHQQYSGSPVMSSPSPLTCSSYSSYVDCTRSILEMDRERRARREEAKKEQSDMSELNNCSPYHHHNQYCSSTLEDDDDNISIGSPEGVSSRNCADAVDRAEHTLGRGPFSHKRRRLCHRTIMPSTIDPRGASCVQEETTTVLRMVGSPLPPKTSFSPPAMFTECDYLYPDGMAADLAKNDSMLMPSLKDDDEEEQMGLTMTMPLLYTTTASSFDTSMTHKRKALNERNYSPFLGGGAVHGSRRSSPLHFYHAQRQQQQQQQQSSVDSPTGCSSPSSNSSSRSSVDELVCRLRPRRSITLEEEFTRQLTLMKDDTNASGTNRIVTIAMPSCV</sequence>
<feature type="compositionally biased region" description="Basic and acidic residues" evidence="1">
    <location>
        <begin position="78"/>
        <end position="90"/>
    </location>
</feature>
<dbReference type="Proteomes" id="UP000693970">
    <property type="component" value="Unassembled WGS sequence"/>
</dbReference>
<dbReference type="EMBL" id="JAGRRH010000011">
    <property type="protein sequence ID" value="KAG7362380.1"/>
    <property type="molecule type" value="Genomic_DNA"/>
</dbReference>
<reference evidence="3" key="1">
    <citation type="journal article" date="2021" name="Sci. Rep.">
        <title>Diploid genomic architecture of Nitzschia inconspicua, an elite biomass production diatom.</title>
        <authorList>
            <person name="Oliver A."/>
            <person name="Podell S."/>
            <person name="Pinowska A."/>
            <person name="Traller J.C."/>
            <person name="Smith S.R."/>
            <person name="McClure R."/>
            <person name="Beliaev A."/>
            <person name="Bohutskyi P."/>
            <person name="Hill E.A."/>
            <person name="Rabines A."/>
            <person name="Zheng H."/>
            <person name="Allen L.Z."/>
            <person name="Kuo A."/>
            <person name="Grigoriev I.V."/>
            <person name="Allen A.E."/>
            <person name="Hazlebeck D."/>
            <person name="Allen E.E."/>
        </authorList>
    </citation>
    <scope>NUCLEOTIDE SEQUENCE</scope>
    <source>
        <strain evidence="3">Hildebrandi</strain>
    </source>
</reference>
<protein>
    <submittedName>
        <fullName evidence="3">Uncharacterized protein</fullName>
    </submittedName>
</protein>
<feature type="compositionally biased region" description="Low complexity" evidence="1">
    <location>
        <begin position="292"/>
        <end position="321"/>
    </location>
</feature>
<evidence type="ECO:0000256" key="1">
    <source>
        <dbReference type="SAM" id="MobiDB-lite"/>
    </source>
</evidence>
<organism evidence="3 4">
    <name type="scientific">Nitzschia inconspicua</name>
    <dbReference type="NCBI Taxonomy" id="303405"/>
    <lineage>
        <taxon>Eukaryota</taxon>
        <taxon>Sar</taxon>
        <taxon>Stramenopiles</taxon>
        <taxon>Ochrophyta</taxon>
        <taxon>Bacillariophyta</taxon>
        <taxon>Bacillariophyceae</taxon>
        <taxon>Bacillariophycidae</taxon>
        <taxon>Bacillariales</taxon>
        <taxon>Bacillariaceae</taxon>
        <taxon>Nitzschia</taxon>
    </lineage>
</organism>
<feature type="compositionally biased region" description="Polar residues" evidence="1">
    <location>
        <begin position="34"/>
        <end position="50"/>
    </location>
</feature>
<evidence type="ECO:0000313" key="2">
    <source>
        <dbReference type="EMBL" id="KAG7339691.1"/>
    </source>
</evidence>
<gene>
    <name evidence="2" type="ORF">IV203_024730</name>
    <name evidence="3" type="ORF">IV203_025264</name>
</gene>
<accession>A0A9K3PWP8</accession>
<feature type="region of interest" description="Disordered" evidence="1">
    <location>
        <begin position="78"/>
        <end position="98"/>
    </location>
</feature>
<feature type="compositionally biased region" description="Polar residues" evidence="1">
    <location>
        <begin position="1"/>
        <end position="13"/>
    </location>
</feature>
<reference evidence="3" key="2">
    <citation type="submission" date="2021-04" db="EMBL/GenBank/DDBJ databases">
        <authorList>
            <person name="Podell S."/>
        </authorList>
    </citation>
    <scope>NUCLEOTIDE SEQUENCE</scope>
    <source>
        <strain evidence="3">Hildebrandi</strain>
    </source>
</reference>
<dbReference type="EMBL" id="JAGRRH010000031">
    <property type="protein sequence ID" value="KAG7339691.1"/>
    <property type="molecule type" value="Genomic_DNA"/>
</dbReference>
<evidence type="ECO:0000313" key="4">
    <source>
        <dbReference type="Proteomes" id="UP000693970"/>
    </source>
</evidence>
<comment type="caution">
    <text evidence="3">The sequence shown here is derived from an EMBL/GenBank/DDBJ whole genome shotgun (WGS) entry which is preliminary data.</text>
</comment>
<feature type="region of interest" description="Disordered" evidence="1">
    <location>
        <begin position="291"/>
        <end position="326"/>
    </location>
</feature>
<feature type="region of interest" description="Disordered" evidence="1">
    <location>
        <begin position="1"/>
        <end position="52"/>
    </location>
</feature>
<dbReference type="AlphaFoldDB" id="A0A9K3PWP8"/>
<evidence type="ECO:0000313" key="3">
    <source>
        <dbReference type="EMBL" id="KAG7362380.1"/>
    </source>
</evidence>
<name>A0A9K3PWP8_9STRA</name>
<keyword evidence="4" id="KW-1185">Reference proteome</keyword>